<evidence type="ECO:0000256" key="1">
    <source>
        <dbReference type="ARBA" id="ARBA00004604"/>
    </source>
</evidence>
<keyword evidence="5" id="KW-0175">Coiled coil</keyword>
<evidence type="ECO:0000256" key="9">
    <source>
        <dbReference type="RuleBase" id="RU368027"/>
    </source>
</evidence>
<comment type="subunit">
    <text evidence="9">Associates with 90S and pre-40S pre-ribosomal particles.</text>
</comment>
<dbReference type="AlphaFoldDB" id="G3B858"/>
<dbReference type="GO" id="GO:0030686">
    <property type="term" value="C:90S preribosome"/>
    <property type="evidence" value="ECO:0007669"/>
    <property type="project" value="TreeGrafter"/>
</dbReference>
<evidence type="ECO:0000256" key="3">
    <source>
        <dbReference type="ARBA" id="ARBA00022517"/>
    </source>
</evidence>
<protein>
    <recommendedName>
        <fullName evidence="9">rRNA biogenesis protein RRP36</fullName>
    </recommendedName>
</protein>
<evidence type="ECO:0000313" key="12">
    <source>
        <dbReference type="Proteomes" id="UP000000707"/>
    </source>
</evidence>
<feature type="region of interest" description="Disordered" evidence="10">
    <location>
        <begin position="112"/>
        <end position="198"/>
    </location>
</feature>
<gene>
    <name evidence="11" type="ORF">CANTEDRAFT_115819</name>
</gene>
<keyword evidence="4 9" id="KW-0698">rRNA processing</keyword>
<keyword evidence="6 9" id="KW-0539">Nucleus</keyword>
<dbReference type="PANTHER" id="PTHR21738">
    <property type="entry name" value="RIBOSOMAL RNA PROCESSING PROTEIN 36 HOMOLOG"/>
    <property type="match status" value="1"/>
</dbReference>
<dbReference type="GO" id="GO:0005730">
    <property type="term" value="C:nucleolus"/>
    <property type="evidence" value="ECO:0007669"/>
    <property type="project" value="UniProtKB-SubCell"/>
</dbReference>
<dbReference type="eggNOG" id="KOG3190">
    <property type="taxonomic scope" value="Eukaryota"/>
</dbReference>
<keyword evidence="7 9" id="KW-0687">Ribonucleoprotein</keyword>
<evidence type="ECO:0000256" key="10">
    <source>
        <dbReference type="SAM" id="MobiDB-lite"/>
    </source>
</evidence>
<evidence type="ECO:0000256" key="7">
    <source>
        <dbReference type="ARBA" id="ARBA00023274"/>
    </source>
</evidence>
<dbReference type="HOGENOM" id="CLU_048802_3_0_1"/>
<dbReference type="InterPro" id="IPR009292">
    <property type="entry name" value="RRP36"/>
</dbReference>
<evidence type="ECO:0000256" key="5">
    <source>
        <dbReference type="ARBA" id="ARBA00023054"/>
    </source>
</evidence>
<evidence type="ECO:0000256" key="6">
    <source>
        <dbReference type="ARBA" id="ARBA00023242"/>
    </source>
</evidence>
<keyword evidence="12" id="KW-1185">Reference proteome</keyword>
<comment type="subcellular location">
    <subcellularLocation>
        <location evidence="1 9">Nucleus</location>
        <location evidence="1 9">Nucleolus</location>
    </subcellularLocation>
</comment>
<comment type="similarity">
    <text evidence="2 9">Belongs to the RRP36 family.</text>
</comment>
<feature type="compositionally biased region" description="Basic and acidic residues" evidence="10">
    <location>
        <begin position="149"/>
        <end position="161"/>
    </location>
</feature>
<feature type="compositionally biased region" description="Low complexity" evidence="10">
    <location>
        <begin position="130"/>
        <end position="139"/>
    </location>
</feature>
<evidence type="ECO:0000256" key="2">
    <source>
        <dbReference type="ARBA" id="ARBA00009418"/>
    </source>
</evidence>
<accession>G3B858</accession>
<dbReference type="PANTHER" id="PTHR21738:SF0">
    <property type="entry name" value="RIBOSOMAL RNA PROCESSING PROTEIN 36 HOMOLOG"/>
    <property type="match status" value="1"/>
</dbReference>
<dbReference type="STRING" id="590646.G3B858"/>
<evidence type="ECO:0000256" key="8">
    <source>
        <dbReference type="ARBA" id="ARBA00025053"/>
    </source>
</evidence>
<keyword evidence="3 9" id="KW-0690">Ribosome biogenesis</keyword>
<feature type="compositionally biased region" description="Basic residues" evidence="10">
    <location>
        <begin position="162"/>
        <end position="184"/>
    </location>
</feature>
<dbReference type="GO" id="GO:0000462">
    <property type="term" value="P:maturation of SSU-rRNA from tricistronic rRNA transcript (SSU-rRNA, 5.8S rRNA, LSU-rRNA)"/>
    <property type="evidence" value="ECO:0007669"/>
    <property type="project" value="TreeGrafter"/>
</dbReference>
<comment type="function">
    <text evidence="8 9">Component of the 90S pre-ribosome involved in the maturation of rRNAs. Required for early cleavages of the pre-RNAs in the 40S ribosomal subunit maturation pathway.</text>
</comment>
<feature type="region of interest" description="Disordered" evidence="10">
    <location>
        <begin position="336"/>
        <end position="359"/>
    </location>
</feature>
<reference evidence="11 12" key="1">
    <citation type="journal article" date="2011" name="Proc. Natl. Acad. Sci. U.S.A.">
        <title>Comparative genomics of xylose-fermenting fungi for enhanced biofuel production.</title>
        <authorList>
            <person name="Wohlbach D.J."/>
            <person name="Kuo A."/>
            <person name="Sato T.K."/>
            <person name="Potts K.M."/>
            <person name="Salamov A.A."/>
            <person name="LaButti K.M."/>
            <person name="Sun H."/>
            <person name="Clum A."/>
            <person name="Pangilinan J.L."/>
            <person name="Lindquist E.A."/>
            <person name="Lucas S."/>
            <person name="Lapidus A."/>
            <person name="Jin M."/>
            <person name="Gunawan C."/>
            <person name="Balan V."/>
            <person name="Dale B.E."/>
            <person name="Jeffries T.W."/>
            <person name="Zinkel R."/>
            <person name="Barry K.W."/>
            <person name="Grigoriev I.V."/>
            <person name="Gasch A.P."/>
        </authorList>
    </citation>
    <scope>NUCLEOTIDE SEQUENCE [LARGE SCALE GENOMIC DNA]</scope>
    <source>
        <strain evidence="12">ATCC 10573 / BCRC 21748 / CBS 615 / JCM 9827 / NBRC 10315 / NRRL Y-1498 / VKM Y-70</strain>
    </source>
</reference>
<organism evidence="12">
    <name type="scientific">Candida tenuis (strain ATCC 10573 / BCRC 21748 / CBS 615 / JCM 9827 / NBRC 10315 / NRRL Y-1498 / VKM Y-70)</name>
    <name type="common">Yeast</name>
    <name type="synonym">Yamadazyma tenuis</name>
    <dbReference type="NCBI Taxonomy" id="590646"/>
    <lineage>
        <taxon>Eukaryota</taxon>
        <taxon>Fungi</taxon>
        <taxon>Dikarya</taxon>
        <taxon>Ascomycota</taxon>
        <taxon>Saccharomycotina</taxon>
        <taxon>Pichiomycetes</taxon>
        <taxon>Debaryomycetaceae</taxon>
        <taxon>Yamadazyma</taxon>
    </lineage>
</organism>
<proteinExistence type="inferred from homology"/>
<dbReference type="EMBL" id="GL996527">
    <property type="protein sequence ID" value="EGV62356.1"/>
    <property type="molecule type" value="Genomic_DNA"/>
</dbReference>
<sequence length="359" mass="41993">MSEVGVGWFCVRTRTYLHRDKSGNRDSHMGFLELARSDKSRGRSALSAVVRGNLAVGWRYWVFSQRFPSPPVPARGKCRAHRITKNIYHPMKSITNRRFDDSDDEDVLARTLKRRKQDSQKNDAENDAFGGLSLGSLSSAQKQMYQDQSQHDSDDTNDNHKSSHKPQHKHKPAKGPQQKKKHKHAPTETSSKKPVSRIRNLSDVVTPKYAGTLHQDLRFDAAYGKADLREARKNYAFLDDYRQSEINELQALIKDRKSFGMLSIREQNDARDRLQSLKSRLDTLKNRDLEHKILDDYKKEQMQNFRDGKQSNPYFLKRSEQRKLIQTAKFESMKPVQREKVMERKRKRKLGREFKQMEF</sequence>
<evidence type="ECO:0000313" key="11">
    <source>
        <dbReference type="EMBL" id="EGV62356.1"/>
    </source>
</evidence>
<dbReference type="Proteomes" id="UP000000707">
    <property type="component" value="Unassembled WGS sequence"/>
</dbReference>
<name>G3B858_CANTC</name>
<dbReference type="Pfam" id="PF06102">
    <property type="entry name" value="RRP36"/>
    <property type="match status" value="1"/>
</dbReference>
<dbReference type="OrthoDB" id="448446at2759"/>
<evidence type="ECO:0000256" key="4">
    <source>
        <dbReference type="ARBA" id="ARBA00022552"/>
    </source>
</evidence>